<name>A0AAV7G2E0_DENCH</name>
<evidence type="ECO:0000313" key="2">
    <source>
        <dbReference type="Proteomes" id="UP000775213"/>
    </source>
</evidence>
<dbReference type="AlphaFoldDB" id="A0AAV7G2E0"/>
<comment type="caution">
    <text evidence="1">The sequence shown here is derived from an EMBL/GenBank/DDBJ whole genome shotgun (WGS) entry which is preliminary data.</text>
</comment>
<dbReference type="EMBL" id="JAGFBR010000018">
    <property type="protein sequence ID" value="KAH0450357.1"/>
    <property type="molecule type" value="Genomic_DNA"/>
</dbReference>
<proteinExistence type="predicted"/>
<gene>
    <name evidence="1" type="ORF">IEQ34_021049</name>
</gene>
<reference evidence="1 2" key="1">
    <citation type="journal article" date="2021" name="Hortic Res">
        <title>Chromosome-scale assembly of the Dendrobium chrysotoxum genome enhances the understanding of orchid evolution.</title>
        <authorList>
            <person name="Zhang Y."/>
            <person name="Zhang G.Q."/>
            <person name="Zhang D."/>
            <person name="Liu X.D."/>
            <person name="Xu X.Y."/>
            <person name="Sun W.H."/>
            <person name="Yu X."/>
            <person name="Zhu X."/>
            <person name="Wang Z.W."/>
            <person name="Zhao X."/>
            <person name="Zhong W.Y."/>
            <person name="Chen H."/>
            <person name="Yin W.L."/>
            <person name="Huang T."/>
            <person name="Niu S.C."/>
            <person name="Liu Z.J."/>
        </authorList>
    </citation>
    <scope>NUCLEOTIDE SEQUENCE [LARGE SCALE GENOMIC DNA]</scope>
    <source>
        <strain evidence="1">Lindl</strain>
    </source>
</reference>
<keyword evidence="2" id="KW-1185">Reference proteome</keyword>
<organism evidence="1 2">
    <name type="scientific">Dendrobium chrysotoxum</name>
    <name type="common">Orchid</name>
    <dbReference type="NCBI Taxonomy" id="161865"/>
    <lineage>
        <taxon>Eukaryota</taxon>
        <taxon>Viridiplantae</taxon>
        <taxon>Streptophyta</taxon>
        <taxon>Embryophyta</taxon>
        <taxon>Tracheophyta</taxon>
        <taxon>Spermatophyta</taxon>
        <taxon>Magnoliopsida</taxon>
        <taxon>Liliopsida</taxon>
        <taxon>Asparagales</taxon>
        <taxon>Orchidaceae</taxon>
        <taxon>Epidendroideae</taxon>
        <taxon>Malaxideae</taxon>
        <taxon>Dendrobiinae</taxon>
        <taxon>Dendrobium</taxon>
    </lineage>
</organism>
<dbReference type="Proteomes" id="UP000775213">
    <property type="component" value="Unassembled WGS sequence"/>
</dbReference>
<protein>
    <submittedName>
        <fullName evidence="1">Uncharacterized protein</fullName>
    </submittedName>
</protein>
<accession>A0AAV7G2E0</accession>
<sequence length="61" mass="7416">MQYPENMKVLLALFLFEAEAEGWWVGQYRRNFKRRQMLKSLRISALQYSVFGLYLLQLKNK</sequence>
<evidence type="ECO:0000313" key="1">
    <source>
        <dbReference type="EMBL" id="KAH0450357.1"/>
    </source>
</evidence>